<dbReference type="HAMAP" id="MF_02126">
    <property type="entry name" value="RF_methyltr_PrmC"/>
    <property type="match status" value="1"/>
</dbReference>
<dbReference type="Pfam" id="PF17827">
    <property type="entry name" value="PrmC_N"/>
    <property type="match status" value="1"/>
</dbReference>
<evidence type="ECO:0000256" key="3">
    <source>
        <dbReference type="ARBA" id="ARBA00022691"/>
    </source>
</evidence>
<evidence type="ECO:0000259" key="7">
    <source>
        <dbReference type="Pfam" id="PF17827"/>
    </source>
</evidence>
<gene>
    <name evidence="5 8" type="primary">prmC</name>
    <name evidence="8" type="ORF">FYJ52_05630</name>
</gene>
<dbReference type="GO" id="GO:0003676">
    <property type="term" value="F:nucleic acid binding"/>
    <property type="evidence" value="ECO:0007669"/>
    <property type="project" value="InterPro"/>
</dbReference>
<dbReference type="InterPro" id="IPR004556">
    <property type="entry name" value="HemK-like"/>
</dbReference>
<feature type="binding site" evidence="5">
    <location>
        <position position="148"/>
    </location>
    <ligand>
        <name>S-adenosyl-L-methionine</name>
        <dbReference type="ChEBI" id="CHEBI:59789"/>
    </ligand>
</feature>
<dbReference type="PANTHER" id="PTHR18895">
    <property type="entry name" value="HEMK METHYLTRANSFERASE"/>
    <property type="match status" value="1"/>
</dbReference>
<evidence type="ECO:0000256" key="4">
    <source>
        <dbReference type="ARBA" id="ARBA00048391"/>
    </source>
</evidence>
<dbReference type="SUPFAM" id="SSF53335">
    <property type="entry name" value="S-adenosyl-L-methionine-dependent methyltransferases"/>
    <property type="match status" value="1"/>
</dbReference>
<comment type="caution">
    <text evidence="8">The sequence shown here is derived from an EMBL/GenBank/DDBJ whole genome shotgun (WGS) entry which is preliminary data.</text>
</comment>
<dbReference type="InterPro" id="IPR019874">
    <property type="entry name" value="RF_methyltr_PrmC"/>
</dbReference>
<dbReference type="Proteomes" id="UP000461754">
    <property type="component" value="Unassembled WGS sequence"/>
</dbReference>
<comment type="caution">
    <text evidence="5">Lacks conserved residue(s) required for the propagation of feature annotation.</text>
</comment>
<keyword evidence="1 5" id="KW-0489">Methyltransferase</keyword>
<dbReference type="PANTHER" id="PTHR18895:SF74">
    <property type="entry name" value="MTRF1L RELEASE FACTOR GLUTAMINE METHYLTRANSFERASE"/>
    <property type="match status" value="1"/>
</dbReference>
<evidence type="ECO:0000259" key="6">
    <source>
        <dbReference type="Pfam" id="PF05175"/>
    </source>
</evidence>
<comment type="catalytic activity">
    <reaction evidence="4 5">
        <text>L-glutaminyl-[peptide chain release factor] + S-adenosyl-L-methionine = N(5)-methyl-L-glutaminyl-[peptide chain release factor] + S-adenosyl-L-homocysteine + H(+)</text>
        <dbReference type="Rhea" id="RHEA:42896"/>
        <dbReference type="Rhea" id="RHEA-COMP:10271"/>
        <dbReference type="Rhea" id="RHEA-COMP:10272"/>
        <dbReference type="ChEBI" id="CHEBI:15378"/>
        <dbReference type="ChEBI" id="CHEBI:30011"/>
        <dbReference type="ChEBI" id="CHEBI:57856"/>
        <dbReference type="ChEBI" id="CHEBI:59789"/>
        <dbReference type="ChEBI" id="CHEBI:61891"/>
        <dbReference type="EC" id="2.1.1.297"/>
    </reaction>
</comment>
<dbReference type="EMBL" id="VUMO01000006">
    <property type="protein sequence ID" value="MSS19879.1"/>
    <property type="molecule type" value="Genomic_DNA"/>
</dbReference>
<feature type="binding site" evidence="5">
    <location>
        <position position="189"/>
    </location>
    <ligand>
        <name>S-adenosyl-L-methionine</name>
        <dbReference type="ChEBI" id="CHEBI:59789"/>
    </ligand>
</feature>
<keyword evidence="3 5" id="KW-0949">S-adenosyl-L-methionine</keyword>
<dbReference type="InterPro" id="IPR040758">
    <property type="entry name" value="PrmC_N"/>
</dbReference>
<feature type="domain" description="Methyltransferase small" evidence="6">
    <location>
        <begin position="110"/>
        <end position="194"/>
    </location>
</feature>
<proteinExistence type="inferred from homology"/>
<evidence type="ECO:0000313" key="8">
    <source>
        <dbReference type="EMBL" id="MSS19879.1"/>
    </source>
</evidence>
<dbReference type="NCBIfam" id="TIGR03534">
    <property type="entry name" value="RF_mod_PrmC"/>
    <property type="match status" value="1"/>
</dbReference>
<dbReference type="RefSeq" id="WP_154576261.1">
    <property type="nucleotide sequence ID" value="NZ_VUMO01000006.1"/>
</dbReference>
<feature type="binding site" evidence="5">
    <location>
        <begin position="189"/>
        <end position="192"/>
    </location>
    <ligand>
        <name>substrate</name>
    </ligand>
</feature>
<dbReference type="GO" id="GO:0102559">
    <property type="term" value="F:peptide chain release factor N(5)-glutamine methyltransferase activity"/>
    <property type="evidence" value="ECO:0007669"/>
    <property type="project" value="UniProtKB-EC"/>
</dbReference>
<keyword evidence="2 5" id="KW-0808">Transferase</keyword>
<evidence type="ECO:0000313" key="9">
    <source>
        <dbReference type="Proteomes" id="UP000461754"/>
    </source>
</evidence>
<dbReference type="InterPro" id="IPR007848">
    <property type="entry name" value="Small_mtfrase_dom"/>
</dbReference>
<dbReference type="InterPro" id="IPR050320">
    <property type="entry name" value="N5-glutamine_MTase"/>
</dbReference>
<name>A0A7X2NFW4_9FIRM</name>
<evidence type="ECO:0000256" key="1">
    <source>
        <dbReference type="ARBA" id="ARBA00022603"/>
    </source>
</evidence>
<dbReference type="CDD" id="cd02440">
    <property type="entry name" value="AdoMet_MTases"/>
    <property type="match status" value="1"/>
</dbReference>
<dbReference type="AlphaFoldDB" id="A0A7X2NFW4"/>
<keyword evidence="9" id="KW-1185">Reference proteome</keyword>
<dbReference type="Gene3D" id="3.40.50.150">
    <property type="entry name" value="Vaccinia Virus protein VP39"/>
    <property type="match status" value="1"/>
</dbReference>
<dbReference type="Gene3D" id="1.10.8.10">
    <property type="entry name" value="DNA helicase RuvA subunit, C-terminal domain"/>
    <property type="match status" value="1"/>
</dbReference>
<dbReference type="NCBIfam" id="TIGR00536">
    <property type="entry name" value="hemK_fam"/>
    <property type="match status" value="1"/>
</dbReference>
<comment type="function">
    <text evidence="5">Methylates the class 1 translation termination release factors RF1/PrfA and RF2/PrfB on the glutamine residue of the universally conserved GGQ motif.</text>
</comment>
<accession>A0A7X2NFW4</accession>
<organism evidence="8 9">
    <name type="scientific">Pseudoramibacter porci</name>
    <dbReference type="NCBI Taxonomy" id="2606631"/>
    <lineage>
        <taxon>Bacteria</taxon>
        <taxon>Bacillati</taxon>
        <taxon>Bacillota</taxon>
        <taxon>Clostridia</taxon>
        <taxon>Eubacteriales</taxon>
        <taxon>Eubacteriaceae</taxon>
        <taxon>Pseudoramibacter</taxon>
    </lineage>
</organism>
<evidence type="ECO:0000256" key="5">
    <source>
        <dbReference type="HAMAP-Rule" id="MF_02126"/>
    </source>
</evidence>
<comment type="similarity">
    <text evidence="5">Belongs to the protein N5-glutamine methyltransferase family. PrmC subfamily.</text>
</comment>
<reference evidence="8 9" key="1">
    <citation type="submission" date="2019-08" db="EMBL/GenBank/DDBJ databases">
        <title>In-depth cultivation of the pig gut microbiome towards novel bacterial diversity and tailored functional studies.</title>
        <authorList>
            <person name="Wylensek D."/>
            <person name="Hitch T.C.A."/>
            <person name="Clavel T."/>
        </authorList>
    </citation>
    <scope>NUCLEOTIDE SEQUENCE [LARGE SCALE GENOMIC DNA]</scope>
    <source>
        <strain evidence="8 9">RF-744-FAT-4</strain>
    </source>
</reference>
<evidence type="ECO:0000256" key="2">
    <source>
        <dbReference type="ARBA" id="ARBA00022679"/>
    </source>
</evidence>
<dbReference type="EC" id="2.1.1.297" evidence="5"/>
<dbReference type="PROSITE" id="PS00092">
    <property type="entry name" value="N6_MTASE"/>
    <property type="match status" value="1"/>
</dbReference>
<protein>
    <recommendedName>
        <fullName evidence="5">Release factor glutamine methyltransferase</fullName>
        <shortName evidence="5">RF MTase</shortName>
        <ecNumber evidence="5">2.1.1.297</ecNumber>
    </recommendedName>
    <alternativeName>
        <fullName evidence="5">N5-glutamine methyltransferase PrmC</fullName>
    </alternativeName>
    <alternativeName>
        <fullName evidence="5">Protein-(glutamine-N5) MTase PrmC</fullName>
    </alternativeName>
    <alternativeName>
        <fullName evidence="5">Protein-glutamine N-methyltransferase PrmC</fullName>
    </alternativeName>
</protein>
<sequence>MKNETYEHALRRGAQILKQANIPEPRFEAELFLSHALNTNRLQLLVNQNTKLTLEQKQRYDQCLFKRTHHQPYAQIVGHKEFMGLDFVVTPDVLIPRPDTENIVENALQILKKMPQQKLRVLDLCCGSGDIGIAIAYYEKRAVVTGSDLSFKALKIAKENARKHQIDIKFVQSDLFQELSDQYNMIVTNPPYIPTEEIDDLSQDVKDFEPQMALDGGKTGLDFYRSIFSEARNFLMPGGTIICECGWNQIHDITFIANTNYFSVQKVIRDLSGLDRGLVCKSLSH</sequence>
<dbReference type="InterPro" id="IPR029063">
    <property type="entry name" value="SAM-dependent_MTases_sf"/>
</dbReference>
<dbReference type="InterPro" id="IPR002052">
    <property type="entry name" value="DNA_methylase_N6_adenine_CS"/>
</dbReference>
<dbReference type="Pfam" id="PF05175">
    <property type="entry name" value="MTS"/>
    <property type="match status" value="1"/>
</dbReference>
<feature type="domain" description="Release factor glutamine methyltransferase N-terminal" evidence="7">
    <location>
        <begin position="9"/>
        <end position="78"/>
    </location>
</feature>
<dbReference type="GO" id="GO:0032259">
    <property type="term" value="P:methylation"/>
    <property type="evidence" value="ECO:0007669"/>
    <property type="project" value="UniProtKB-KW"/>
</dbReference>